<keyword evidence="4" id="KW-1185">Reference proteome</keyword>
<dbReference type="SUPFAM" id="SSF54928">
    <property type="entry name" value="RNA-binding domain, RBD"/>
    <property type="match status" value="1"/>
</dbReference>
<feature type="domain" description="RRM" evidence="2">
    <location>
        <begin position="245"/>
        <end position="298"/>
    </location>
</feature>
<dbReference type="Gene3D" id="3.30.70.330">
    <property type="match status" value="1"/>
</dbReference>
<dbReference type="RefSeq" id="XP_024666458.1">
    <property type="nucleotide sequence ID" value="XM_024810690.1"/>
</dbReference>
<accession>A0A2T0FND9</accession>
<dbReference type="Pfam" id="PF00076">
    <property type="entry name" value="RRM_1"/>
    <property type="match status" value="1"/>
</dbReference>
<evidence type="ECO:0000259" key="2">
    <source>
        <dbReference type="Pfam" id="PF00076"/>
    </source>
</evidence>
<dbReference type="EMBL" id="NDIQ01000022">
    <property type="protein sequence ID" value="PRT56513.1"/>
    <property type="molecule type" value="Genomic_DNA"/>
</dbReference>
<evidence type="ECO:0000313" key="3">
    <source>
        <dbReference type="EMBL" id="PRT56513.1"/>
    </source>
</evidence>
<dbReference type="OrthoDB" id="10266058at2759"/>
<dbReference type="InterPro" id="IPR012677">
    <property type="entry name" value="Nucleotide-bd_a/b_plait_sf"/>
</dbReference>
<comment type="caution">
    <text evidence="3">The sequence shown here is derived from an EMBL/GenBank/DDBJ whole genome shotgun (WGS) entry which is preliminary data.</text>
</comment>
<dbReference type="AlphaFoldDB" id="A0A2T0FND9"/>
<feature type="region of interest" description="Disordered" evidence="1">
    <location>
        <begin position="1"/>
        <end position="21"/>
    </location>
</feature>
<organism evidence="3 4">
    <name type="scientific">Wickerhamiella sorbophila</name>
    <dbReference type="NCBI Taxonomy" id="45607"/>
    <lineage>
        <taxon>Eukaryota</taxon>
        <taxon>Fungi</taxon>
        <taxon>Dikarya</taxon>
        <taxon>Ascomycota</taxon>
        <taxon>Saccharomycotina</taxon>
        <taxon>Dipodascomycetes</taxon>
        <taxon>Dipodascales</taxon>
        <taxon>Trichomonascaceae</taxon>
        <taxon>Wickerhamiella</taxon>
    </lineage>
</organism>
<reference evidence="3 4" key="1">
    <citation type="submission" date="2017-04" db="EMBL/GenBank/DDBJ databases">
        <title>Genome sequencing of [Candida] sorbophila.</title>
        <authorList>
            <person name="Ahn J.O."/>
        </authorList>
    </citation>
    <scope>NUCLEOTIDE SEQUENCE [LARGE SCALE GENOMIC DNA]</scope>
    <source>
        <strain evidence="3 4">DS02</strain>
    </source>
</reference>
<dbReference type="GO" id="GO:0003723">
    <property type="term" value="F:RNA binding"/>
    <property type="evidence" value="ECO:0007669"/>
    <property type="project" value="InterPro"/>
</dbReference>
<gene>
    <name evidence="3" type="ORF">B9G98_04133</name>
</gene>
<evidence type="ECO:0000313" key="4">
    <source>
        <dbReference type="Proteomes" id="UP000238350"/>
    </source>
</evidence>
<evidence type="ECO:0000256" key="1">
    <source>
        <dbReference type="SAM" id="MobiDB-lite"/>
    </source>
</evidence>
<dbReference type="CDD" id="cd00590">
    <property type="entry name" value="RRM_SF"/>
    <property type="match status" value="1"/>
</dbReference>
<dbReference type="Proteomes" id="UP000238350">
    <property type="component" value="Unassembled WGS sequence"/>
</dbReference>
<dbReference type="InterPro" id="IPR000504">
    <property type="entry name" value="RRM_dom"/>
</dbReference>
<feature type="compositionally biased region" description="Basic residues" evidence="1">
    <location>
        <begin position="1"/>
        <end position="13"/>
    </location>
</feature>
<name>A0A2T0FND9_9ASCO</name>
<dbReference type="GeneID" id="36517881"/>
<sequence>MDRRKRRPPRRQRPLPLAPPELVKTAQGLAERPRKSRWDIHAKGYEEISTEQLKLSGEIAPGSPLPDQVPKQLLKIASLPDLVPEQSVSIRKLLCDGEDAEVLSYLSKFGSVEKQGNAFVVENAKLAAIALATPGPFKFGRPANVVSALQGDIYTNTNTWYGDSDTAADEIVQLKGSKLFLSPASTDGLTPLFDSRYGQPPLSKQLARMAKQACDKAPAPPSTELVVFNAVDQTAPEGAQAVCGEIEQACKKHGAVVDIQFVSPKDGLSYIQVSFARAEDCTKALDQLGGIEFDGKPLICAYK</sequence>
<proteinExistence type="predicted"/>
<dbReference type="InterPro" id="IPR035979">
    <property type="entry name" value="RBD_domain_sf"/>
</dbReference>
<protein>
    <recommendedName>
        <fullName evidence="2">RRM domain-containing protein</fullName>
    </recommendedName>
</protein>